<organism evidence="5 6">
    <name type="scientific">Saccharata proteae CBS 121410</name>
    <dbReference type="NCBI Taxonomy" id="1314787"/>
    <lineage>
        <taxon>Eukaryota</taxon>
        <taxon>Fungi</taxon>
        <taxon>Dikarya</taxon>
        <taxon>Ascomycota</taxon>
        <taxon>Pezizomycotina</taxon>
        <taxon>Dothideomycetes</taxon>
        <taxon>Dothideomycetes incertae sedis</taxon>
        <taxon>Botryosphaeriales</taxon>
        <taxon>Saccharataceae</taxon>
        <taxon>Saccharata</taxon>
    </lineage>
</organism>
<evidence type="ECO:0000313" key="6">
    <source>
        <dbReference type="Proteomes" id="UP000799776"/>
    </source>
</evidence>
<sequence>MARTKAQARKSTGGRAPRKQLAGRSEGTITYPDHSGRPVTTIYNSSSQIKDIIPKLSFHIYPLSSMTDSATHIGTRFLASDGISGWGNARNWWPRVDVYAPMASVDECMAHHVKEKEFRKRRGGPHIVPNWSNRSYEYGNPYRNVILVIPADCASWSDVEEKGLLWVQFDLIRVPGDDVEVMEWPQDGEEEESFEDCSIEKVPIGPDPSSRSLFHLWSALTSSLSDCTYRIMACDGCMELEVHADEECEIVSDMHYFNDDGECIACLNAPPLPDEEEGGEEGEEAGD</sequence>
<dbReference type="EMBL" id="ML978719">
    <property type="protein sequence ID" value="KAF2087751.1"/>
    <property type="molecule type" value="Genomic_DNA"/>
</dbReference>
<comment type="subcellular location">
    <subcellularLocation>
        <location evidence="1">Chromosome</location>
    </subcellularLocation>
</comment>
<evidence type="ECO:0000256" key="3">
    <source>
        <dbReference type="ARBA" id="ARBA00023269"/>
    </source>
</evidence>
<dbReference type="OrthoDB" id="3832628at2759"/>
<dbReference type="Proteomes" id="UP000799776">
    <property type="component" value="Unassembled WGS sequence"/>
</dbReference>
<dbReference type="PRINTS" id="PR00622">
    <property type="entry name" value="HISTONEH3"/>
</dbReference>
<evidence type="ECO:0000313" key="5">
    <source>
        <dbReference type="EMBL" id="KAF2087751.1"/>
    </source>
</evidence>
<keyword evidence="6" id="KW-1185">Reference proteome</keyword>
<comment type="caution">
    <text evidence="5">The sequence shown here is derived from an EMBL/GenBank/DDBJ whole genome shotgun (WGS) entry which is preliminary data.</text>
</comment>
<evidence type="ECO:0000256" key="4">
    <source>
        <dbReference type="SAM" id="MobiDB-lite"/>
    </source>
</evidence>
<evidence type="ECO:0000256" key="2">
    <source>
        <dbReference type="ARBA" id="ARBA00022454"/>
    </source>
</evidence>
<dbReference type="AlphaFoldDB" id="A0A9P4LZ50"/>
<feature type="region of interest" description="Disordered" evidence="4">
    <location>
        <begin position="1"/>
        <end position="33"/>
    </location>
</feature>
<dbReference type="GO" id="GO:0000786">
    <property type="term" value="C:nucleosome"/>
    <property type="evidence" value="ECO:0007669"/>
    <property type="project" value="UniProtKB-KW"/>
</dbReference>
<gene>
    <name evidence="5" type="ORF">K490DRAFT_41574</name>
</gene>
<name>A0A9P4LZ50_9PEZI</name>
<keyword evidence="3" id="KW-0544">Nucleosome core</keyword>
<proteinExistence type="predicted"/>
<keyword evidence="3" id="KW-0238">DNA-binding</keyword>
<accession>A0A9P4LZ50</accession>
<keyword evidence="2" id="KW-0158">Chromosome</keyword>
<reference evidence="5" key="1">
    <citation type="journal article" date="2020" name="Stud. Mycol.">
        <title>101 Dothideomycetes genomes: a test case for predicting lifestyles and emergence of pathogens.</title>
        <authorList>
            <person name="Haridas S."/>
            <person name="Albert R."/>
            <person name="Binder M."/>
            <person name="Bloem J."/>
            <person name="Labutti K."/>
            <person name="Salamov A."/>
            <person name="Andreopoulos B."/>
            <person name="Baker S."/>
            <person name="Barry K."/>
            <person name="Bills G."/>
            <person name="Bluhm B."/>
            <person name="Cannon C."/>
            <person name="Castanera R."/>
            <person name="Culley D."/>
            <person name="Daum C."/>
            <person name="Ezra D."/>
            <person name="Gonzalez J."/>
            <person name="Henrissat B."/>
            <person name="Kuo A."/>
            <person name="Liang C."/>
            <person name="Lipzen A."/>
            <person name="Lutzoni F."/>
            <person name="Magnuson J."/>
            <person name="Mondo S."/>
            <person name="Nolan M."/>
            <person name="Ohm R."/>
            <person name="Pangilinan J."/>
            <person name="Park H.-J."/>
            <person name="Ramirez L."/>
            <person name="Alfaro M."/>
            <person name="Sun H."/>
            <person name="Tritt A."/>
            <person name="Yoshinaga Y."/>
            <person name="Zwiers L.-H."/>
            <person name="Turgeon B."/>
            <person name="Goodwin S."/>
            <person name="Spatafora J."/>
            <person name="Crous P."/>
            <person name="Grigoriev I."/>
        </authorList>
    </citation>
    <scope>NUCLEOTIDE SEQUENCE</scope>
    <source>
        <strain evidence="5">CBS 121410</strain>
    </source>
</reference>
<dbReference type="InterPro" id="IPR000164">
    <property type="entry name" value="Histone_H3/CENP-A"/>
</dbReference>
<dbReference type="GO" id="GO:0003677">
    <property type="term" value="F:DNA binding"/>
    <property type="evidence" value="ECO:0007669"/>
    <property type="project" value="InterPro"/>
</dbReference>
<dbReference type="GO" id="GO:0030527">
    <property type="term" value="F:structural constituent of chromatin"/>
    <property type="evidence" value="ECO:0007669"/>
    <property type="project" value="InterPro"/>
</dbReference>
<protein>
    <submittedName>
        <fullName evidence="5">Uncharacterized protein</fullName>
    </submittedName>
</protein>
<evidence type="ECO:0000256" key="1">
    <source>
        <dbReference type="ARBA" id="ARBA00004286"/>
    </source>
</evidence>